<dbReference type="EMBL" id="VWLX01000007">
    <property type="protein sequence ID" value="KAA3805180.1"/>
    <property type="molecule type" value="Genomic_DNA"/>
</dbReference>
<comment type="caution">
    <text evidence="6">The sequence shown here is derived from an EMBL/GenBank/DDBJ whole genome shotgun (WGS) entry which is preliminary data.</text>
</comment>
<evidence type="ECO:0000259" key="5">
    <source>
        <dbReference type="PROSITE" id="PS51635"/>
    </source>
</evidence>
<evidence type="ECO:0000256" key="2">
    <source>
        <dbReference type="ARBA" id="ARBA00022963"/>
    </source>
</evidence>
<feature type="short sequence motif" description="DGA/G" evidence="4">
    <location>
        <begin position="163"/>
        <end position="165"/>
    </location>
</feature>
<gene>
    <name evidence="6" type="ORF">F3F51_10080</name>
</gene>
<dbReference type="Proteomes" id="UP000460135">
    <property type="component" value="Unassembled WGS sequence"/>
</dbReference>
<dbReference type="PANTHER" id="PTHR14226:SF76">
    <property type="entry name" value="NTE FAMILY PROTEIN RSSA"/>
    <property type="match status" value="1"/>
</dbReference>
<evidence type="ECO:0000313" key="6">
    <source>
        <dbReference type="EMBL" id="KAA3805180.1"/>
    </source>
</evidence>
<dbReference type="PROSITE" id="PS51635">
    <property type="entry name" value="PNPLA"/>
    <property type="match status" value="1"/>
</dbReference>
<dbReference type="Gene3D" id="3.40.1090.10">
    <property type="entry name" value="Cytosolic phospholipase A2 catalytic domain"/>
    <property type="match status" value="2"/>
</dbReference>
<keyword evidence="2 4" id="KW-0442">Lipid degradation</keyword>
<dbReference type="GO" id="GO:0016042">
    <property type="term" value="P:lipid catabolic process"/>
    <property type="evidence" value="ECO:0007669"/>
    <property type="project" value="UniProtKB-UniRule"/>
</dbReference>
<dbReference type="AlphaFoldDB" id="A0A6N3V9U0"/>
<organism evidence="6 7">
    <name type="scientific">Bacteroides ovatus</name>
    <dbReference type="NCBI Taxonomy" id="28116"/>
    <lineage>
        <taxon>Bacteria</taxon>
        <taxon>Pseudomonadati</taxon>
        <taxon>Bacteroidota</taxon>
        <taxon>Bacteroidia</taxon>
        <taxon>Bacteroidales</taxon>
        <taxon>Bacteroidaceae</taxon>
        <taxon>Bacteroides</taxon>
    </lineage>
</organism>
<dbReference type="Pfam" id="PF01734">
    <property type="entry name" value="Patatin"/>
    <property type="match status" value="1"/>
</dbReference>
<protein>
    <submittedName>
        <fullName evidence="6">Phospholipase</fullName>
    </submittedName>
</protein>
<dbReference type="SUPFAM" id="SSF52151">
    <property type="entry name" value="FabD/lysophospholipase-like"/>
    <property type="match status" value="1"/>
</dbReference>
<reference evidence="6 7" key="1">
    <citation type="journal article" date="2019" name="Nat. Med.">
        <title>A library of human gut bacterial isolates paired with longitudinal multiomics data enables mechanistic microbiome research.</title>
        <authorList>
            <person name="Poyet M."/>
            <person name="Groussin M."/>
            <person name="Gibbons S.M."/>
            <person name="Avila-Pacheco J."/>
            <person name="Jiang X."/>
            <person name="Kearney S.M."/>
            <person name="Perrotta A.R."/>
            <person name="Berdy B."/>
            <person name="Zhao S."/>
            <person name="Lieberman T.D."/>
            <person name="Swanson P.K."/>
            <person name="Smith M."/>
            <person name="Roesemann S."/>
            <person name="Alexander J.E."/>
            <person name="Rich S.A."/>
            <person name="Livny J."/>
            <person name="Vlamakis H."/>
            <person name="Clish C."/>
            <person name="Bullock K."/>
            <person name="Deik A."/>
            <person name="Scott J."/>
            <person name="Pierce K.A."/>
            <person name="Xavier R.J."/>
            <person name="Alm E.J."/>
        </authorList>
    </citation>
    <scope>NUCLEOTIDE SEQUENCE [LARGE SCALE GENOMIC DNA]</scope>
    <source>
        <strain evidence="6 7">BIOML-A183</strain>
    </source>
</reference>
<evidence type="ECO:0000256" key="1">
    <source>
        <dbReference type="ARBA" id="ARBA00022801"/>
    </source>
</evidence>
<evidence type="ECO:0000256" key="4">
    <source>
        <dbReference type="PROSITE-ProRule" id="PRU01161"/>
    </source>
</evidence>
<feature type="domain" description="PNPLA" evidence="5">
    <location>
        <begin position="16"/>
        <end position="176"/>
    </location>
</feature>
<feature type="active site" description="Proton acceptor" evidence="4">
    <location>
        <position position="163"/>
    </location>
</feature>
<proteinExistence type="predicted"/>
<accession>A0A6N3V9U0</accession>
<evidence type="ECO:0000313" key="7">
    <source>
        <dbReference type="Proteomes" id="UP000460135"/>
    </source>
</evidence>
<dbReference type="PANTHER" id="PTHR14226">
    <property type="entry name" value="NEUROPATHY TARGET ESTERASE/SWISS CHEESE D.MELANOGASTER"/>
    <property type="match status" value="1"/>
</dbReference>
<evidence type="ECO:0000256" key="3">
    <source>
        <dbReference type="ARBA" id="ARBA00023098"/>
    </source>
</evidence>
<dbReference type="InterPro" id="IPR050301">
    <property type="entry name" value="NTE"/>
</dbReference>
<feature type="active site" description="Nucleophile" evidence="4">
    <location>
        <position position="49"/>
    </location>
</feature>
<keyword evidence="1 4" id="KW-0378">Hydrolase</keyword>
<sequence length="268" mass="30149">MANRNVYDMDKQKVALVLSMGGARGIAHIGVIEELLRHNFEITSIAGSSMGAMVGAMYASGKMEECKEWLYSWDKRKMWELADLTLSRDGLVKGDRFIKELKQIIPDMNIEDLPVPYVAMATDIVRDQEVRFDRGSLHEAIRASISIPMLFRPLRKDGMVLIDGGILNPLPLSHVQRTEGDILIAVDVNAPIDTGKKKKVSPYNLLTESSRMMMQQITRYQIERCQPDILIQISGDTYDMLEFHHAASIVKTGVEVTRNVLKESLGND</sequence>
<dbReference type="InterPro" id="IPR002641">
    <property type="entry name" value="PNPLA_dom"/>
</dbReference>
<dbReference type="GO" id="GO:0016787">
    <property type="term" value="F:hydrolase activity"/>
    <property type="evidence" value="ECO:0007669"/>
    <property type="project" value="UniProtKB-UniRule"/>
</dbReference>
<feature type="short sequence motif" description="GXSXG" evidence="4">
    <location>
        <begin position="47"/>
        <end position="51"/>
    </location>
</feature>
<dbReference type="InterPro" id="IPR016035">
    <property type="entry name" value="Acyl_Trfase/lysoPLipase"/>
</dbReference>
<keyword evidence="3 4" id="KW-0443">Lipid metabolism</keyword>
<comment type="caution">
    <text evidence="4">Lacks conserved residue(s) required for the propagation of feature annotation.</text>
</comment>
<name>A0A6N3V9U0_BACOV</name>